<sequence>MLSISEQLSDIHRNTVELNRQKLQSIIKTVVLWGKQNKALRGHRDDSSHLDESSGNPGNFQALLNFRVEAGDKVLANHFANGPRNATYCSKTIQNEIIEVLGTYIQDKIVAEINEAGAFSLLADELSDSSNKEQLPLVLRFADKERNVREFFGFYECEDGVTGQAIATLILKPVQELGLSMDFDKGQCYDGAGNMSGPCNGAAAIVRRQYPKAIYTHCMAHCLNLSVVSACKMQNVRNMFDTVGEVTRSFEYSPKKEALLVQKLKDVCPESRRHKLLDVCKTHWIQRIDGLEVFLELYEAIVAMLETIKANADRSWNADSTKKAVSHYHAIVNFDFVVTLTVCQAVLAFTKGLTVKMQGTSSDILGIFSDTKDVVKTLSSVCQKVEENHAKWFQKACQIAEKLDITVQKPRTCQVQRNRAHNPAETVEDHYRRNLTIPLVDHLINELETRFGSGDQETAVPGCLFAVPSMLLASKETWRTSFDRFSTFHEDSLLSPLSLDAEMTLWQRKWERRDTSTVPAIVAATLKEIDSGMYLNITECFKIFSTLPVTTCKCERNVSALRQLKTYLQSTMSQTRLTGLALLHIHYNMDIDFDEIIRRFGRLHPRRMQLANILSD</sequence>
<name>A0ABN8NXV9_9CNID</name>
<evidence type="ECO:0008006" key="5">
    <source>
        <dbReference type="Google" id="ProtNLM"/>
    </source>
</evidence>
<dbReference type="InterPro" id="IPR052958">
    <property type="entry name" value="IFN-induced_PKR_regulator"/>
</dbReference>
<feature type="domain" description="HAT C-terminal dimerisation" evidence="1">
    <location>
        <begin position="531"/>
        <end position="589"/>
    </location>
</feature>
<dbReference type="PANTHER" id="PTHR46289">
    <property type="entry name" value="52 KDA REPRESSOR OF THE INHIBITOR OF THE PROTEIN KINASE-LIKE PROTEIN-RELATED"/>
    <property type="match status" value="1"/>
</dbReference>
<dbReference type="PANTHER" id="PTHR46289:SF14">
    <property type="entry name" value="DUF4371 DOMAIN-CONTAINING PROTEIN"/>
    <property type="match status" value="1"/>
</dbReference>
<organism evidence="3 4">
    <name type="scientific">Porites lobata</name>
    <dbReference type="NCBI Taxonomy" id="104759"/>
    <lineage>
        <taxon>Eukaryota</taxon>
        <taxon>Metazoa</taxon>
        <taxon>Cnidaria</taxon>
        <taxon>Anthozoa</taxon>
        <taxon>Hexacorallia</taxon>
        <taxon>Scleractinia</taxon>
        <taxon>Fungiina</taxon>
        <taxon>Poritidae</taxon>
        <taxon>Porites</taxon>
    </lineage>
</organism>
<accession>A0ABN8NXV9</accession>
<comment type="caution">
    <text evidence="3">The sequence shown here is derived from an EMBL/GenBank/DDBJ whole genome shotgun (WGS) entry which is preliminary data.</text>
</comment>
<proteinExistence type="predicted"/>
<protein>
    <recommendedName>
        <fullName evidence="5">52 kDa repressor of the inhibitor of the protein kinase</fullName>
    </recommendedName>
</protein>
<dbReference type="EMBL" id="CALNXK010000041">
    <property type="protein sequence ID" value="CAH3125290.1"/>
    <property type="molecule type" value="Genomic_DNA"/>
</dbReference>
<dbReference type="InterPro" id="IPR025398">
    <property type="entry name" value="DUF4371"/>
</dbReference>
<gene>
    <name evidence="3" type="ORF">PLOB_00031847</name>
</gene>
<evidence type="ECO:0000313" key="3">
    <source>
        <dbReference type="EMBL" id="CAH3125290.1"/>
    </source>
</evidence>
<evidence type="ECO:0000259" key="1">
    <source>
        <dbReference type="Pfam" id="PF05699"/>
    </source>
</evidence>
<dbReference type="Proteomes" id="UP001159405">
    <property type="component" value="Unassembled WGS sequence"/>
</dbReference>
<evidence type="ECO:0000313" key="4">
    <source>
        <dbReference type="Proteomes" id="UP001159405"/>
    </source>
</evidence>
<dbReference type="SUPFAM" id="SSF53098">
    <property type="entry name" value="Ribonuclease H-like"/>
    <property type="match status" value="1"/>
</dbReference>
<evidence type="ECO:0000259" key="2">
    <source>
        <dbReference type="Pfam" id="PF14291"/>
    </source>
</evidence>
<dbReference type="Pfam" id="PF05699">
    <property type="entry name" value="Dimer_Tnp_hAT"/>
    <property type="match status" value="1"/>
</dbReference>
<keyword evidence="4" id="KW-1185">Reference proteome</keyword>
<dbReference type="Pfam" id="PF14291">
    <property type="entry name" value="DUF4371"/>
    <property type="match status" value="1"/>
</dbReference>
<reference evidence="3 4" key="1">
    <citation type="submission" date="2022-05" db="EMBL/GenBank/DDBJ databases">
        <authorList>
            <consortium name="Genoscope - CEA"/>
            <person name="William W."/>
        </authorList>
    </citation>
    <scope>NUCLEOTIDE SEQUENCE [LARGE SCALE GENOMIC DNA]</scope>
</reference>
<dbReference type="InterPro" id="IPR012337">
    <property type="entry name" value="RNaseH-like_sf"/>
</dbReference>
<feature type="domain" description="DUF4371" evidence="2">
    <location>
        <begin position="35"/>
        <end position="201"/>
    </location>
</feature>
<dbReference type="InterPro" id="IPR008906">
    <property type="entry name" value="HATC_C_dom"/>
</dbReference>